<evidence type="ECO:0000256" key="4">
    <source>
        <dbReference type="ARBA" id="ARBA00022989"/>
    </source>
</evidence>
<evidence type="ECO:0000313" key="7">
    <source>
        <dbReference type="EMBL" id="KHN82973.1"/>
    </source>
</evidence>
<dbReference type="GO" id="GO:0016020">
    <property type="term" value="C:membrane"/>
    <property type="evidence" value="ECO:0007669"/>
    <property type="project" value="UniProtKB-SubCell"/>
</dbReference>
<reference evidence="7 8" key="1">
    <citation type="submission" date="2014-11" db="EMBL/GenBank/DDBJ databases">
        <title>Genetic blueprint of the zoonotic pathogen Toxocara canis.</title>
        <authorList>
            <person name="Zhu X.-Q."/>
            <person name="Korhonen P.K."/>
            <person name="Cai H."/>
            <person name="Young N.D."/>
            <person name="Nejsum P."/>
            <person name="von Samson-Himmelstjerna G."/>
            <person name="Boag P.R."/>
            <person name="Tan P."/>
            <person name="Li Q."/>
            <person name="Min J."/>
            <person name="Yang Y."/>
            <person name="Wang X."/>
            <person name="Fang X."/>
            <person name="Hall R.S."/>
            <person name="Hofmann A."/>
            <person name="Sternberg P.W."/>
            <person name="Jex A.R."/>
            <person name="Gasser R.B."/>
        </authorList>
    </citation>
    <scope>NUCLEOTIDE SEQUENCE [LARGE SCALE GENOMIC DNA]</scope>
    <source>
        <strain evidence="7">PN_DK_2014</strain>
    </source>
</reference>
<feature type="transmembrane region" description="Helical" evidence="6">
    <location>
        <begin position="40"/>
        <end position="59"/>
    </location>
</feature>
<feature type="transmembrane region" description="Helical" evidence="6">
    <location>
        <begin position="201"/>
        <end position="223"/>
    </location>
</feature>
<dbReference type="Proteomes" id="UP000031036">
    <property type="component" value="Unassembled WGS sequence"/>
</dbReference>
<keyword evidence="5 6" id="KW-0472">Membrane</keyword>
<name>A0A0B2VN24_TOXCA</name>
<dbReference type="GO" id="GO:0015144">
    <property type="term" value="F:carbohydrate transmembrane transporter activity"/>
    <property type="evidence" value="ECO:0007669"/>
    <property type="project" value="InterPro"/>
</dbReference>
<dbReference type="AlphaFoldDB" id="A0A0B2VN24"/>
<evidence type="ECO:0000256" key="1">
    <source>
        <dbReference type="ARBA" id="ARBA00004141"/>
    </source>
</evidence>
<comment type="similarity">
    <text evidence="2">Belongs to the TMEM144 family.</text>
</comment>
<comment type="subcellular location">
    <subcellularLocation>
        <location evidence="1">Membrane</location>
        <topology evidence="1">Multi-pass membrane protein</topology>
    </subcellularLocation>
</comment>
<evidence type="ECO:0000256" key="6">
    <source>
        <dbReference type="SAM" id="Phobius"/>
    </source>
</evidence>
<keyword evidence="3 6" id="KW-0812">Transmembrane</keyword>
<protein>
    <submittedName>
        <fullName evidence="7">Transmembrane protein-like protein</fullName>
    </submittedName>
</protein>
<dbReference type="EMBL" id="JPKZ01001279">
    <property type="protein sequence ID" value="KHN82973.1"/>
    <property type="molecule type" value="Genomic_DNA"/>
</dbReference>
<dbReference type="OrthoDB" id="426527at2759"/>
<gene>
    <name evidence="7" type="primary">R144.6</name>
    <name evidence="7" type="ORF">Tcan_13517</name>
</gene>
<evidence type="ECO:0000256" key="2">
    <source>
        <dbReference type="ARBA" id="ARBA00005731"/>
    </source>
</evidence>
<keyword evidence="8" id="KW-1185">Reference proteome</keyword>
<sequence length="358" mass="38856">MTSEEPANFWIGLAAVVGSVFFFGTMFVPVKRYKCGDGIFVQFMMGIGIFFVGVIVFALKGFPPFYPLPMLGGLFWGIANSTAIVLTDVLGLALAILVWNTISCIMGWATSRFGLFGVHPAPPKSDALNYAGLVMLIIGGVMFLLVRSQPARPKAKMTMDRVDIFTTNIAIKEEANSNAKKNEVQGAVKIVTALCKKHKRVVAFLVCLFDGVLYGSRTTPVIYMQDHHEEFGNSPTSGVAYVFSYFVGIVLTTSTIFIIYGIVKGGRPTMYPRLMLPSIVCGVFWAIGMTLLFVSNDNLSQTIAYPIITVLPGGVAALWSVFYFQEIKGIRSISIMIGALCVTLAGSALIAVSKKFAL</sequence>
<comment type="caution">
    <text evidence="7">The sequence shown here is derived from an EMBL/GenBank/DDBJ whole genome shotgun (WGS) entry which is preliminary data.</text>
</comment>
<feature type="transmembrane region" description="Helical" evidence="6">
    <location>
        <begin position="243"/>
        <end position="263"/>
    </location>
</feature>
<feature type="transmembrane region" description="Helical" evidence="6">
    <location>
        <begin position="127"/>
        <end position="146"/>
    </location>
</feature>
<evidence type="ECO:0000256" key="3">
    <source>
        <dbReference type="ARBA" id="ARBA00022692"/>
    </source>
</evidence>
<keyword evidence="4 6" id="KW-1133">Transmembrane helix</keyword>
<dbReference type="PANTHER" id="PTHR16119">
    <property type="entry name" value="TRANSMEMBRANE PROTEIN 144"/>
    <property type="match status" value="1"/>
</dbReference>
<organism evidence="7 8">
    <name type="scientific">Toxocara canis</name>
    <name type="common">Canine roundworm</name>
    <dbReference type="NCBI Taxonomy" id="6265"/>
    <lineage>
        <taxon>Eukaryota</taxon>
        <taxon>Metazoa</taxon>
        <taxon>Ecdysozoa</taxon>
        <taxon>Nematoda</taxon>
        <taxon>Chromadorea</taxon>
        <taxon>Rhabditida</taxon>
        <taxon>Spirurina</taxon>
        <taxon>Ascaridomorpha</taxon>
        <taxon>Ascaridoidea</taxon>
        <taxon>Toxocaridae</taxon>
        <taxon>Toxocara</taxon>
    </lineage>
</organism>
<dbReference type="PANTHER" id="PTHR16119:SF16">
    <property type="entry name" value="TRANSMEMBRANE PROTEIN 144 HOMOLOG"/>
    <property type="match status" value="1"/>
</dbReference>
<feature type="transmembrane region" description="Helical" evidence="6">
    <location>
        <begin position="302"/>
        <end position="324"/>
    </location>
</feature>
<dbReference type="InterPro" id="IPR012435">
    <property type="entry name" value="TMEM144"/>
</dbReference>
<dbReference type="OMA" id="RSISIMI"/>
<feature type="transmembrane region" description="Helical" evidence="6">
    <location>
        <begin position="275"/>
        <end position="296"/>
    </location>
</feature>
<evidence type="ECO:0000313" key="8">
    <source>
        <dbReference type="Proteomes" id="UP000031036"/>
    </source>
</evidence>
<feature type="transmembrane region" description="Helical" evidence="6">
    <location>
        <begin position="93"/>
        <end position="115"/>
    </location>
</feature>
<dbReference type="InterPro" id="IPR010651">
    <property type="entry name" value="Sugar_transport"/>
</dbReference>
<proteinExistence type="inferred from homology"/>
<feature type="transmembrane region" description="Helical" evidence="6">
    <location>
        <begin position="333"/>
        <end position="352"/>
    </location>
</feature>
<accession>A0A0B2VN24</accession>
<dbReference type="Pfam" id="PF07857">
    <property type="entry name" value="TMEM144"/>
    <property type="match status" value="1"/>
</dbReference>
<feature type="transmembrane region" description="Helical" evidence="6">
    <location>
        <begin position="6"/>
        <end position="28"/>
    </location>
</feature>
<evidence type="ECO:0000256" key="5">
    <source>
        <dbReference type="ARBA" id="ARBA00023136"/>
    </source>
</evidence>